<evidence type="ECO:0000313" key="1">
    <source>
        <dbReference type="EMBL" id="CBI09157.1"/>
    </source>
</evidence>
<sequence length="439" mass="46324">MRGWLPGDLSARLGRGECGSDHQWRGLRSILCAGLDPGSTPFGRVCICPMTERVEQVYRVVGDEGMMSFGGSDTVAPAHIVLEIEEVVNGIAGMPVALYDGAISYAPASYLVSPANSINLIGTIRGVFMTNLGSGWVTSYPPGGGMRTRRTGTIAEAGECHLLRTGTITFYKGYLPVVGELIAVNYRTVGAAVGRAVNPTSQAALETAGMPAVATWIGSVTNPKARSSADCRNAAQALVAAASSVSAAWSGTYKIASANWSKGLTSDVWPGDALQLTAPSVSLNEQVAVRAVKLTYKLSSPDVINYQIDFSNDWANDLAVKTSRTVPVTTWLPAIPSPTYLADMTGLTVTAIGASAIGVSTGMTPPTGGGFEVRRRDFSFQPGQDADLVIRSTVQNFDIPRSTEADAFYIRTYDGSTPPNYSEHSVALFVNLPLVAQAL</sequence>
<accession>E6QPI6</accession>
<reference evidence="1" key="1">
    <citation type="submission" date="2009-10" db="EMBL/GenBank/DDBJ databases">
        <title>Diversity of trophic interactions inside an arsenic-rich microbial ecosystem.</title>
        <authorList>
            <person name="Bertin P.N."/>
            <person name="Heinrich-Salmeron A."/>
            <person name="Pelletier E."/>
            <person name="Goulhen-Chollet F."/>
            <person name="Arsene-Ploetze F."/>
            <person name="Gallien S."/>
            <person name="Calteau A."/>
            <person name="Vallenet D."/>
            <person name="Casiot C."/>
            <person name="Chane-Woon-Ming B."/>
            <person name="Giloteaux L."/>
            <person name="Barakat M."/>
            <person name="Bonnefoy V."/>
            <person name="Bruneel O."/>
            <person name="Chandler M."/>
            <person name="Cleiss J."/>
            <person name="Duran R."/>
            <person name="Elbaz-Poulichet F."/>
            <person name="Fonknechten N."/>
            <person name="Lauga B."/>
            <person name="Mornico D."/>
            <person name="Ortet P."/>
            <person name="Schaeffer C."/>
            <person name="Siguier P."/>
            <person name="Alexander Thil Smith A."/>
            <person name="Van Dorsselaer A."/>
            <person name="Weissenbach J."/>
            <person name="Medigue C."/>
            <person name="Le Paslier D."/>
        </authorList>
    </citation>
    <scope>NUCLEOTIDE SEQUENCE</scope>
</reference>
<dbReference type="AlphaFoldDB" id="E6QPI6"/>
<dbReference type="EMBL" id="CABQ01000327">
    <property type="protein sequence ID" value="CBI09157.1"/>
    <property type="molecule type" value="Genomic_DNA"/>
</dbReference>
<organism evidence="1">
    <name type="scientific">mine drainage metagenome</name>
    <dbReference type="NCBI Taxonomy" id="410659"/>
    <lineage>
        <taxon>unclassified sequences</taxon>
        <taxon>metagenomes</taxon>
        <taxon>ecological metagenomes</taxon>
    </lineage>
</organism>
<protein>
    <submittedName>
        <fullName evidence="1">Uncharacterized protein</fullName>
    </submittedName>
</protein>
<name>E6QPI6_9ZZZZ</name>
<proteinExistence type="predicted"/>
<comment type="caution">
    <text evidence="1">The sequence shown here is derived from an EMBL/GenBank/DDBJ whole genome shotgun (WGS) entry which is preliminary data.</text>
</comment>
<gene>
    <name evidence="1" type="ORF">CARN6_2714</name>
</gene>